<organism evidence="2 3">
    <name type="scientific">Streptomyces nondiastaticus</name>
    <dbReference type="NCBI Taxonomy" id="3154512"/>
    <lineage>
        <taxon>Bacteria</taxon>
        <taxon>Bacillati</taxon>
        <taxon>Actinomycetota</taxon>
        <taxon>Actinomycetes</taxon>
        <taxon>Kitasatosporales</taxon>
        <taxon>Streptomycetaceae</taxon>
        <taxon>Streptomyces</taxon>
    </lineage>
</organism>
<evidence type="ECO:0000256" key="1">
    <source>
        <dbReference type="SAM" id="MobiDB-lite"/>
    </source>
</evidence>
<gene>
    <name evidence="2" type="ORF">ACFYZM_20830</name>
</gene>
<name>A0ABW6U432_9ACTN</name>
<dbReference type="Pfam" id="PF02515">
    <property type="entry name" value="CoA_transf_3"/>
    <property type="match status" value="1"/>
</dbReference>
<dbReference type="SUPFAM" id="SSF89796">
    <property type="entry name" value="CoA-transferase family III (CaiB/BaiF)"/>
    <property type="match status" value="1"/>
</dbReference>
<dbReference type="InterPro" id="IPR044855">
    <property type="entry name" value="CoA-Trfase_III_dom3_sf"/>
</dbReference>
<reference evidence="2 3" key="1">
    <citation type="submission" date="2024-10" db="EMBL/GenBank/DDBJ databases">
        <title>The Natural Products Discovery Center: Release of the First 8490 Sequenced Strains for Exploring Actinobacteria Biosynthetic Diversity.</title>
        <authorList>
            <person name="Kalkreuter E."/>
            <person name="Kautsar S.A."/>
            <person name="Yang D."/>
            <person name="Bader C.D."/>
            <person name="Teijaro C.N."/>
            <person name="Fluegel L."/>
            <person name="Davis C.M."/>
            <person name="Simpson J.R."/>
            <person name="Lauterbach L."/>
            <person name="Steele A.D."/>
            <person name="Gui C."/>
            <person name="Meng S."/>
            <person name="Li G."/>
            <person name="Viehrig K."/>
            <person name="Ye F."/>
            <person name="Su P."/>
            <person name="Kiefer A.F."/>
            <person name="Nichols A."/>
            <person name="Cepeda A.J."/>
            <person name="Yan W."/>
            <person name="Fan B."/>
            <person name="Jiang Y."/>
            <person name="Adhikari A."/>
            <person name="Zheng C.-J."/>
            <person name="Schuster L."/>
            <person name="Cowan T.M."/>
            <person name="Smanski M.J."/>
            <person name="Chevrette M.G."/>
            <person name="De Carvalho L.P.S."/>
            <person name="Shen B."/>
        </authorList>
    </citation>
    <scope>NUCLEOTIDE SEQUENCE [LARGE SCALE GENOMIC DNA]</scope>
    <source>
        <strain evidence="2 3">NPDC001650</strain>
    </source>
</reference>
<dbReference type="InterPro" id="IPR003673">
    <property type="entry name" value="CoA-Trfase_fam_III"/>
</dbReference>
<dbReference type="Gene3D" id="3.30.1540.10">
    <property type="entry name" value="formyl-coa transferase, domain 3"/>
    <property type="match status" value="1"/>
</dbReference>
<evidence type="ECO:0000313" key="2">
    <source>
        <dbReference type="EMBL" id="MFF4218713.1"/>
    </source>
</evidence>
<dbReference type="EMBL" id="JBIAUT010000007">
    <property type="protein sequence ID" value="MFF4218713.1"/>
    <property type="molecule type" value="Genomic_DNA"/>
</dbReference>
<protein>
    <submittedName>
        <fullName evidence="2">CaiB/BaiF CoA transferase family protein</fullName>
    </submittedName>
</protein>
<keyword evidence="3" id="KW-1185">Reference proteome</keyword>
<dbReference type="RefSeq" id="WP_388629336.1">
    <property type="nucleotide sequence ID" value="NZ_JBIAUT010000007.1"/>
</dbReference>
<dbReference type="Gene3D" id="3.40.50.10540">
    <property type="entry name" value="Crotonobetainyl-coa:carnitine coa-transferase, domain 1"/>
    <property type="match status" value="1"/>
</dbReference>
<sequence>MGPLENLRVVELAAGAPTAYAAGLLADLGADVVRIDRPGGRHQAADPLGRGRRSVAADLKDENDLNTVRSLTDRADVFLEGLRPGMCERLGLGPDALTKSNPRLVYARLSGWGRTGPWAARPGHDISFLAMAGLLDGDRPAGGAPMPPTPPAPPSTYLSTFAGGGMLQALGILAALHERDRSGRGQVVDAAMVDGAAMLDVMIRQWRGLPGMSTVTDAPFYTTYACQDGLHVAVGAIEPRFYATLLECLALDPAALPDRADEANWPALRDLLAAAFAEHPRHHWTKVFDEHEACVVPVLDQAEAAAHPALRERDTFVEVAGAHQPAPAPRFSRTPAAVPAPAPAPGAHSAAEILDAWA</sequence>
<dbReference type="PANTHER" id="PTHR48228:SF5">
    <property type="entry name" value="ALPHA-METHYLACYL-COA RACEMASE"/>
    <property type="match status" value="1"/>
</dbReference>
<dbReference type="InterPro" id="IPR050509">
    <property type="entry name" value="CoA-transferase_III"/>
</dbReference>
<dbReference type="GO" id="GO:0016740">
    <property type="term" value="F:transferase activity"/>
    <property type="evidence" value="ECO:0007669"/>
    <property type="project" value="UniProtKB-KW"/>
</dbReference>
<accession>A0ABW6U432</accession>
<feature type="region of interest" description="Disordered" evidence="1">
    <location>
        <begin position="324"/>
        <end position="345"/>
    </location>
</feature>
<dbReference type="InterPro" id="IPR023606">
    <property type="entry name" value="CoA-Trfase_III_dom_1_sf"/>
</dbReference>
<dbReference type="PANTHER" id="PTHR48228">
    <property type="entry name" value="SUCCINYL-COA--D-CITRAMALATE COA-TRANSFERASE"/>
    <property type="match status" value="1"/>
</dbReference>
<comment type="caution">
    <text evidence="2">The sequence shown here is derived from an EMBL/GenBank/DDBJ whole genome shotgun (WGS) entry which is preliminary data.</text>
</comment>
<proteinExistence type="predicted"/>
<evidence type="ECO:0000313" key="3">
    <source>
        <dbReference type="Proteomes" id="UP001602123"/>
    </source>
</evidence>
<keyword evidence="2" id="KW-0808">Transferase</keyword>
<dbReference type="Proteomes" id="UP001602123">
    <property type="component" value="Unassembled WGS sequence"/>
</dbReference>